<evidence type="ECO:0000313" key="3">
    <source>
        <dbReference type="Proteomes" id="UP000602076"/>
    </source>
</evidence>
<evidence type="ECO:0000256" key="1">
    <source>
        <dbReference type="SAM" id="Phobius"/>
    </source>
</evidence>
<feature type="transmembrane region" description="Helical" evidence="1">
    <location>
        <begin position="148"/>
        <end position="166"/>
    </location>
</feature>
<dbReference type="PANTHER" id="PTHR41309:SF2">
    <property type="entry name" value="MEMBRANE PROTEIN"/>
    <property type="match status" value="1"/>
</dbReference>
<feature type="transmembrane region" description="Helical" evidence="1">
    <location>
        <begin position="82"/>
        <end position="102"/>
    </location>
</feature>
<keyword evidence="3" id="KW-1185">Reference proteome</keyword>
<dbReference type="Pfam" id="PF13346">
    <property type="entry name" value="ABC2_membrane_5"/>
    <property type="match status" value="1"/>
</dbReference>
<gene>
    <name evidence="2" type="ORF">IEO70_15145</name>
</gene>
<reference evidence="2" key="1">
    <citation type="submission" date="2020-09" db="EMBL/GenBank/DDBJ databases">
        <title>Bacillus faecalis sp. nov., a moderately halophilic bacterium isolated from cow faeces.</title>
        <authorList>
            <person name="Jiang L."/>
            <person name="Lee J."/>
        </authorList>
    </citation>
    <scope>NUCLEOTIDE SEQUENCE</scope>
    <source>
        <strain evidence="2">AGMB 02131</strain>
    </source>
</reference>
<evidence type="ECO:0000313" key="2">
    <source>
        <dbReference type="EMBL" id="MBD3109682.1"/>
    </source>
</evidence>
<organism evidence="2 3">
    <name type="scientific">Peribacillus faecalis</name>
    <dbReference type="NCBI Taxonomy" id="2772559"/>
    <lineage>
        <taxon>Bacteria</taxon>
        <taxon>Bacillati</taxon>
        <taxon>Bacillota</taxon>
        <taxon>Bacilli</taxon>
        <taxon>Bacillales</taxon>
        <taxon>Bacillaceae</taxon>
        <taxon>Peribacillus</taxon>
    </lineage>
</organism>
<comment type="caution">
    <text evidence="2">The sequence shown here is derived from an EMBL/GenBank/DDBJ whole genome shotgun (WGS) entry which is preliminary data.</text>
</comment>
<keyword evidence="1" id="KW-0812">Transmembrane</keyword>
<feature type="transmembrane region" description="Helical" evidence="1">
    <location>
        <begin position="178"/>
        <end position="198"/>
    </location>
</feature>
<dbReference type="InterPro" id="IPR025699">
    <property type="entry name" value="ABC2_memb-like"/>
</dbReference>
<keyword evidence="1" id="KW-0472">Membrane</keyword>
<sequence length="208" mass="23406">MKSLILKDLLAFQSYVKTLLLFVLFFTIITFSMDDASFLSGMIILWMAMLPISSFSYDQHAKWDLFAQTLPVTRKQIVKAKYVIGLLFVSFATVLAIILNMIVSSMKSLPIEWNVLIESNVMIGIVALVFLSILFPLIYKFGVEKSRMLIIVVVAIPSVIFIYFSNNNLDLLNNVTPQILLAGEVVVAIIVMGISYITSLKIYTAKDF</sequence>
<proteinExistence type="predicted"/>
<feature type="transmembrane region" description="Helical" evidence="1">
    <location>
        <begin position="38"/>
        <end position="57"/>
    </location>
</feature>
<dbReference type="RefSeq" id="WP_190999216.1">
    <property type="nucleotide sequence ID" value="NZ_JACXSI010000041.1"/>
</dbReference>
<dbReference type="Proteomes" id="UP000602076">
    <property type="component" value="Unassembled WGS sequence"/>
</dbReference>
<name>A0A927CXS3_9BACI</name>
<keyword evidence="1" id="KW-1133">Transmembrane helix</keyword>
<dbReference type="PANTHER" id="PTHR41309">
    <property type="entry name" value="MEMBRANE PROTEIN-RELATED"/>
    <property type="match status" value="1"/>
</dbReference>
<feature type="transmembrane region" description="Helical" evidence="1">
    <location>
        <begin position="12"/>
        <end position="32"/>
    </location>
</feature>
<feature type="transmembrane region" description="Helical" evidence="1">
    <location>
        <begin position="122"/>
        <end position="141"/>
    </location>
</feature>
<dbReference type="EMBL" id="JACXSI010000041">
    <property type="protein sequence ID" value="MBD3109682.1"/>
    <property type="molecule type" value="Genomic_DNA"/>
</dbReference>
<dbReference type="AlphaFoldDB" id="A0A927CXS3"/>
<accession>A0A927CXS3</accession>
<protein>
    <submittedName>
        <fullName evidence="2">ABC-2 transporter permease</fullName>
    </submittedName>
</protein>